<keyword evidence="1" id="KW-0067">ATP-binding</keyword>
<name>A0ABU1U6Z3_9MICC</name>
<dbReference type="Pfam" id="PF08353">
    <property type="entry name" value="MurT_C"/>
    <property type="match status" value="1"/>
</dbReference>
<dbReference type="EMBL" id="JAVDVQ010000001">
    <property type="protein sequence ID" value="MDR7080954.1"/>
    <property type="molecule type" value="Genomic_DNA"/>
</dbReference>
<evidence type="ECO:0000313" key="4">
    <source>
        <dbReference type="EMBL" id="MDR7080954.1"/>
    </source>
</evidence>
<comment type="similarity">
    <text evidence="1">Belongs to the MurCDEF family. MurT subfamily.</text>
</comment>
<keyword evidence="1" id="KW-0133">Cell shape</keyword>
<comment type="caution">
    <text evidence="4">The sequence shown here is derived from an EMBL/GenBank/DDBJ whole genome shotgun (WGS) entry which is preliminary data.</text>
</comment>
<keyword evidence="1" id="KW-0961">Cell wall biogenesis/degradation</keyword>
<keyword evidence="1" id="KW-0436">Ligase</keyword>
<organism evidence="4 5">
    <name type="scientific">Arthrobacter ginsengisoli</name>
    <dbReference type="NCBI Taxonomy" id="1356565"/>
    <lineage>
        <taxon>Bacteria</taxon>
        <taxon>Bacillati</taxon>
        <taxon>Actinomycetota</taxon>
        <taxon>Actinomycetes</taxon>
        <taxon>Micrococcales</taxon>
        <taxon>Micrococcaceae</taxon>
        <taxon>Arthrobacter</taxon>
    </lineage>
</organism>
<dbReference type="Pfam" id="PF08245">
    <property type="entry name" value="Mur_ligase_M"/>
    <property type="match status" value="1"/>
</dbReference>
<sequence>MFYFSVPLGKLVRRVSRLRGGGSALPGLVVEKIDPGFMRRTLSTLPHGVAVVSGTNGKTTTTKMVVELLESQGLKVFTNRTGSNFTRGVAAALLGEVDWRGRLQADVAVLELDEAHAVHFVNQVPPRYCLLLNVLRDQLDRFGEIDKTAQLLQHIASKTTGTVVLNREDPRVARIAETLKTDTVTGARVLYFGLDDSLLSTFPNDDEMRAAPGSPVPAAPARPDADVVLRRVGAADADFEFDGVTATTAMKLRGVYNIFNAAAALTLARAIAMRDSVLGETAAADNEGLLKALSEVAPAFGRGESLVVDGLPLDLVLVKNPSGFRLGLKSFPAAGYATMIAINDNYADGRDMSWLWDVEFDTLRDGGVDQLSGSRAYDMALRLQYDDVGVGAVDTEIAPALAAFISGAPDKPKRIFCTYTAMLAIRRELSKITTVEVVS</sequence>
<comment type="catalytic activity">
    <reaction evidence="1">
        <text>beta-D-GlcNAc-(1-&gt;4)-Mur2Ac(oyl-L-Ala-gamma-D-Glu-L-Lys-D-Ala-D-Ala)-di-trans,octa-cis-undecaprenyl diphosphate + L-glutamine + ATP + H2O = beta-D-GlcNAc-(1-&gt;4)-Mur2Ac(oyl-L-Ala-D-isoglutaminyl-L-Lys-D-Ala-D-Ala)-di-trans,octa-cis-undecaprenyl diphosphate + L-glutamate + ADP + phosphate + H(+)</text>
        <dbReference type="Rhea" id="RHEA:57928"/>
        <dbReference type="ChEBI" id="CHEBI:15377"/>
        <dbReference type="ChEBI" id="CHEBI:15378"/>
        <dbReference type="ChEBI" id="CHEBI:29985"/>
        <dbReference type="ChEBI" id="CHEBI:30616"/>
        <dbReference type="ChEBI" id="CHEBI:43474"/>
        <dbReference type="ChEBI" id="CHEBI:58359"/>
        <dbReference type="ChEBI" id="CHEBI:60033"/>
        <dbReference type="ChEBI" id="CHEBI:62233"/>
        <dbReference type="ChEBI" id="CHEBI:456216"/>
        <dbReference type="EC" id="6.3.5.13"/>
    </reaction>
</comment>
<feature type="active site" evidence="1">
    <location>
        <position position="351"/>
    </location>
</feature>
<keyword evidence="1" id="KW-0547">Nucleotide-binding</keyword>
<comment type="subunit">
    <text evidence="1">Forms a heterodimer with GatD.</text>
</comment>
<dbReference type="Proteomes" id="UP001252243">
    <property type="component" value="Unassembled WGS sequence"/>
</dbReference>
<evidence type="ECO:0000259" key="2">
    <source>
        <dbReference type="Pfam" id="PF08245"/>
    </source>
</evidence>
<dbReference type="Gene3D" id="3.40.1190.10">
    <property type="entry name" value="Mur-like, catalytic domain"/>
    <property type="match status" value="1"/>
</dbReference>
<dbReference type="SUPFAM" id="SSF53623">
    <property type="entry name" value="MurD-like peptide ligases, catalytic domain"/>
    <property type="match status" value="1"/>
</dbReference>
<keyword evidence="1" id="KW-0573">Peptidoglycan synthesis</keyword>
<dbReference type="InterPro" id="IPR036565">
    <property type="entry name" value="Mur-like_cat_sf"/>
</dbReference>
<proteinExistence type="inferred from homology"/>
<keyword evidence="5" id="KW-1185">Reference proteome</keyword>
<feature type="domain" description="Lipid II isoglutaminyl synthase (glutamine-hydrolyzing) subunit MurT C-terminal" evidence="3">
    <location>
        <begin position="317"/>
        <end position="422"/>
    </location>
</feature>
<protein>
    <recommendedName>
        <fullName evidence="1">Lipid II isoglutaminyl synthase (glutamine-hydrolyzing) subunit MurT</fullName>
        <ecNumber evidence="1">6.3.5.13</ecNumber>
    </recommendedName>
</protein>
<dbReference type="InterPro" id="IPR013564">
    <property type="entry name" value="MurT_C"/>
</dbReference>
<dbReference type="RefSeq" id="WP_310049773.1">
    <property type="nucleotide sequence ID" value="NZ_JAVDVQ010000001.1"/>
</dbReference>
<evidence type="ECO:0000313" key="5">
    <source>
        <dbReference type="Proteomes" id="UP001252243"/>
    </source>
</evidence>
<dbReference type="PANTHER" id="PTHR23135:SF7">
    <property type="entry name" value="LIPID II ISOGLUTAMINYL SYNTHASE (GLUTAMINE-HYDROLYZING) SUBUNIT MURT"/>
    <property type="match status" value="1"/>
</dbReference>
<comment type="caution">
    <text evidence="1">Lacks conserved residue(s) required for the propagation of feature annotation.</text>
</comment>
<comment type="catalytic activity">
    <reaction evidence="1">
        <text>beta-D-GlcNAc-(1-&gt;4)-Mur2Ac(oyl-L-Ala-gamma-D-Glu-L-Lys-D-Ala-D-Ala)-di-trans,octa-cis-undecaprenyl diphosphate + ATP = beta-D-GlcNAc-(1-&gt;4)-Mur2Ac(oyl-L-Ala-gamma-D-O-P-Glu-L-Lys-D-Ala-D-Ala)-di-trans,octa-cis-undecaprenyl diphosphate + ADP</text>
        <dbReference type="Rhea" id="RHEA:59488"/>
        <dbReference type="ChEBI" id="CHEBI:30616"/>
        <dbReference type="ChEBI" id="CHEBI:60033"/>
        <dbReference type="ChEBI" id="CHEBI:143132"/>
        <dbReference type="ChEBI" id="CHEBI:456216"/>
    </reaction>
</comment>
<evidence type="ECO:0000259" key="3">
    <source>
        <dbReference type="Pfam" id="PF08353"/>
    </source>
</evidence>
<gene>
    <name evidence="1" type="primary">murT</name>
    <name evidence="4" type="ORF">J2X01_000223</name>
</gene>
<evidence type="ECO:0000256" key="1">
    <source>
        <dbReference type="HAMAP-Rule" id="MF_02214"/>
    </source>
</evidence>
<comment type="function">
    <text evidence="1">The lipid II isoglutaminyl synthase complex catalyzes the formation of alpha-D-isoglutamine in the cell wall lipid II stem peptide. The MurT subunit catalyzes the ATP-dependent amidation of D-glutamate residue of lipid II, converting it to an isoglutamine residue.</text>
</comment>
<reference evidence="4 5" key="1">
    <citation type="submission" date="2023-07" db="EMBL/GenBank/DDBJ databases">
        <title>Sorghum-associated microbial communities from plants grown in Nebraska, USA.</title>
        <authorList>
            <person name="Schachtman D."/>
        </authorList>
    </citation>
    <scope>NUCLEOTIDE SEQUENCE [LARGE SCALE GENOMIC DNA]</scope>
    <source>
        <strain evidence="4 5">BE167</strain>
    </source>
</reference>
<dbReference type="InterPro" id="IPR043703">
    <property type="entry name" value="Lipid_II_synth_MurT"/>
</dbReference>
<keyword evidence="1" id="KW-0479">Metal-binding</keyword>
<dbReference type="PANTHER" id="PTHR23135">
    <property type="entry name" value="MUR LIGASE FAMILY MEMBER"/>
    <property type="match status" value="1"/>
</dbReference>
<dbReference type="HAMAP" id="MF_02214">
    <property type="entry name" value="Lipid_II_synth_MurT"/>
    <property type="match status" value="1"/>
</dbReference>
<comment type="pathway">
    <text evidence="1">Cell wall biogenesis; peptidoglycan biosynthesis.</text>
</comment>
<comment type="catalytic activity">
    <reaction evidence="1">
        <text>beta-D-GlcNAc-(1-&gt;4)-Mur2Ac(oyl-L-Ala-gamma-D-O-P-Glu-L-Lys-D-Ala-D-Ala)-di-trans,octa-cis-undecaprenyl diphosphate + NH4(+) = beta-D-GlcNAc-(1-&gt;4)-Mur2Ac(oyl-L-Ala-D-isoglutaminyl-L-Lys-D-Ala-D-Ala)-di-trans,octa-cis-undecaprenyl diphosphate + phosphate + H(+)</text>
        <dbReference type="Rhea" id="RHEA:57932"/>
        <dbReference type="ChEBI" id="CHEBI:15378"/>
        <dbReference type="ChEBI" id="CHEBI:28938"/>
        <dbReference type="ChEBI" id="CHEBI:43474"/>
        <dbReference type="ChEBI" id="CHEBI:62233"/>
        <dbReference type="ChEBI" id="CHEBI:143132"/>
    </reaction>
</comment>
<feature type="domain" description="Mur ligase central" evidence="2">
    <location>
        <begin position="52"/>
        <end position="267"/>
    </location>
</feature>
<accession>A0ABU1U6Z3</accession>
<dbReference type="EC" id="6.3.5.13" evidence="1"/>
<dbReference type="InterPro" id="IPR013221">
    <property type="entry name" value="Mur_ligase_cen"/>
</dbReference>